<evidence type="ECO:0000256" key="1">
    <source>
        <dbReference type="ARBA" id="ARBA00004245"/>
    </source>
</evidence>
<evidence type="ECO:0000313" key="14">
    <source>
        <dbReference type="Proteomes" id="UP000694388"/>
    </source>
</evidence>
<dbReference type="InterPro" id="IPR013083">
    <property type="entry name" value="Znf_RING/FYVE/PHD"/>
</dbReference>
<dbReference type="Pfam" id="PF00621">
    <property type="entry name" value="RhoGEF"/>
    <property type="match status" value="1"/>
</dbReference>
<dbReference type="GO" id="GO:0005856">
    <property type="term" value="C:cytoskeleton"/>
    <property type="evidence" value="ECO:0007669"/>
    <property type="project" value="UniProtKB-SubCell"/>
</dbReference>
<feature type="compositionally biased region" description="Basic and acidic residues" evidence="9">
    <location>
        <begin position="402"/>
        <end position="417"/>
    </location>
</feature>
<dbReference type="GO" id="GO:0007010">
    <property type="term" value="P:cytoskeleton organization"/>
    <property type="evidence" value="ECO:0007669"/>
    <property type="project" value="TreeGrafter"/>
</dbReference>
<dbReference type="InterPro" id="IPR017455">
    <property type="entry name" value="Znf_FYVE-rel"/>
</dbReference>
<keyword evidence="3" id="KW-0344">Guanine-nucleotide releasing factor</keyword>
<dbReference type="PROSITE" id="PS50178">
    <property type="entry name" value="ZF_FYVE"/>
    <property type="match status" value="1"/>
</dbReference>
<name>A0A8C4NI80_EPTBU</name>
<dbReference type="GO" id="GO:0008270">
    <property type="term" value="F:zinc ion binding"/>
    <property type="evidence" value="ECO:0007669"/>
    <property type="project" value="UniProtKB-KW"/>
</dbReference>
<dbReference type="Gene3D" id="1.20.900.10">
    <property type="entry name" value="Dbl homology (DH) domain"/>
    <property type="match status" value="1"/>
</dbReference>
<dbReference type="SUPFAM" id="SSF48065">
    <property type="entry name" value="DBL homology domain (DH-domain)"/>
    <property type="match status" value="1"/>
</dbReference>
<sequence length="992" mass="111173">MLRPPSPFSPRCSLLERRTTWFSPSAALARVISADVIGSAGRIVHRAPHTNITRSCPRHVQRTVSRTKAVPDVAPRTLDVGALRLPSALPKSTSTPRSRHHAQAGVAEAAGLRKSPGERSCKMGQPECRLQHSLSLPNNDVALNTQTDVSHLQPTDAFNDEKSSPFGASYGRLKAKLGLKDKPSGQTLVDSTPCAESTFSSFFTSTPSKPSGAVSEGRKVHKLTPTKKTPPIATHLSFLFYSKTAEATSQAPCLDNKLESRQCRRRLGYDSCAGHATVEGSEAAGDRRFGKSGSADGKAHVRSYRGAGGSSRPSVMTLVTMFQGDNIQPLKADVSDGRNVEPCKTLNFRELDDGMNDEDENIAEEISPVLTPTERIINDERDFQSLGQRQDCKPVKRLRVPSPERLDASLSKREQPSQEHAPPTELEDTLQAGRASSGVDDVQCSGYLSQMQAGRQRVAESLLDDAQERVDLDHLLKQEQSIPPKDGFQDEETAEWENLQQKDEATTLLHDEQCEDGESCETADGAMSDQQNLHEPTTPKLNVQEKLFLIADELLHTEQAYVQRLHLLHKVFYAHLLEEAQEKGLYPVETVIGIFSNISSIHTLHQDFLLPELESRMQHWNETPRIGDILQNFAPFLKLYGEYVTNFDRAMDLVNTWLERSSSFKTTIQRIQKQRECGSLTLQHHMLEPVQRIPRYELLLRQYLKHLPAGAPDHADACKAMEIISKAADHSNVAIKKMEKERKLLDVYEMIGGEEDIVHPSNELLKEGPILKLSARNGTRMERHLFLFRNMLLYCVPKLRLKGQKFTVRTRLDVEGMMVTDLNNDGIVTTFQVSGTQRVLELCGRTVKEKEEWVQAIQEAIQSHAEKRKTFREFRKDEELPVWQLGQRAPVWVRDANVTMCRVCHEFFHTLTRRRHHCRACGHVVCWKCSENKLELQYEPGRLSRICLDCFGLLTAGGNASMGMATRGKGSGILEVRTSGFLVLVNLSRVSK</sequence>
<dbReference type="AlphaFoldDB" id="A0A8C4NI80"/>
<dbReference type="InterPro" id="IPR055251">
    <property type="entry name" value="SOS1_NGEF_PH"/>
</dbReference>
<dbReference type="Gene3D" id="2.30.29.30">
    <property type="entry name" value="Pleckstrin-homology domain (PH domain)/Phosphotyrosine-binding domain (PTB)"/>
    <property type="match status" value="1"/>
</dbReference>
<keyword evidence="5 8" id="KW-0863">Zinc-finger</keyword>
<reference evidence="13" key="1">
    <citation type="submission" date="2025-08" db="UniProtKB">
        <authorList>
            <consortium name="Ensembl"/>
        </authorList>
    </citation>
    <scope>IDENTIFICATION</scope>
</reference>
<reference evidence="13" key="2">
    <citation type="submission" date="2025-09" db="UniProtKB">
        <authorList>
            <consortium name="Ensembl"/>
        </authorList>
    </citation>
    <scope>IDENTIFICATION</scope>
</reference>
<evidence type="ECO:0000259" key="10">
    <source>
        <dbReference type="PROSITE" id="PS50003"/>
    </source>
</evidence>
<dbReference type="PROSITE" id="PS50010">
    <property type="entry name" value="DH_2"/>
    <property type="match status" value="1"/>
</dbReference>
<dbReference type="PROSITE" id="PS50003">
    <property type="entry name" value="PH_DOMAIN"/>
    <property type="match status" value="1"/>
</dbReference>
<dbReference type="SMART" id="SM00064">
    <property type="entry name" value="FYVE"/>
    <property type="match status" value="1"/>
</dbReference>
<feature type="domain" description="PH" evidence="10">
    <location>
        <begin position="763"/>
        <end position="862"/>
    </location>
</feature>
<keyword evidence="2" id="KW-0963">Cytoplasm</keyword>
<dbReference type="GO" id="GO:0046847">
    <property type="term" value="P:filopodium assembly"/>
    <property type="evidence" value="ECO:0007669"/>
    <property type="project" value="TreeGrafter"/>
</dbReference>
<evidence type="ECO:0000259" key="12">
    <source>
        <dbReference type="PROSITE" id="PS50178"/>
    </source>
</evidence>
<dbReference type="SUPFAM" id="SSF57903">
    <property type="entry name" value="FYVE/PHD zinc finger"/>
    <property type="match status" value="1"/>
</dbReference>
<evidence type="ECO:0000256" key="6">
    <source>
        <dbReference type="ARBA" id="ARBA00022833"/>
    </source>
</evidence>
<accession>A0A8C4NI80</accession>
<evidence type="ECO:0000256" key="4">
    <source>
        <dbReference type="ARBA" id="ARBA00022723"/>
    </source>
</evidence>
<dbReference type="InterPro" id="IPR011993">
    <property type="entry name" value="PH-like_dom_sf"/>
</dbReference>
<keyword evidence="6" id="KW-0862">Zinc</keyword>
<dbReference type="Proteomes" id="UP000694388">
    <property type="component" value="Unplaced"/>
</dbReference>
<evidence type="ECO:0000256" key="8">
    <source>
        <dbReference type="PROSITE-ProRule" id="PRU00091"/>
    </source>
</evidence>
<dbReference type="GeneTree" id="ENSGT00940000155765"/>
<feature type="region of interest" description="Disordered" evidence="9">
    <location>
        <begin position="386"/>
        <end position="425"/>
    </location>
</feature>
<evidence type="ECO:0000259" key="11">
    <source>
        <dbReference type="PROSITE" id="PS50010"/>
    </source>
</evidence>
<feature type="region of interest" description="Disordered" evidence="9">
    <location>
        <begin position="87"/>
        <end position="123"/>
    </location>
</feature>
<organism evidence="13 14">
    <name type="scientific">Eptatretus burgeri</name>
    <name type="common">Inshore hagfish</name>
    <dbReference type="NCBI Taxonomy" id="7764"/>
    <lineage>
        <taxon>Eukaryota</taxon>
        <taxon>Metazoa</taxon>
        <taxon>Chordata</taxon>
        <taxon>Craniata</taxon>
        <taxon>Vertebrata</taxon>
        <taxon>Cyclostomata</taxon>
        <taxon>Myxini</taxon>
        <taxon>Myxiniformes</taxon>
        <taxon>Myxinidae</taxon>
        <taxon>Eptatretinae</taxon>
        <taxon>Eptatretus</taxon>
    </lineage>
</organism>
<dbReference type="InterPro" id="IPR011011">
    <property type="entry name" value="Znf_FYVE_PHD"/>
</dbReference>
<evidence type="ECO:0000313" key="13">
    <source>
        <dbReference type="Ensembl" id="ENSEBUP00000007137.1"/>
    </source>
</evidence>
<dbReference type="InterPro" id="IPR000219">
    <property type="entry name" value="DH_dom"/>
</dbReference>
<dbReference type="InterPro" id="IPR051092">
    <property type="entry name" value="FYVE_RhoGEF_PH"/>
</dbReference>
<dbReference type="GO" id="GO:0005085">
    <property type="term" value="F:guanyl-nucleotide exchange factor activity"/>
    <property type="evidence" value="ECO:0007669"/>
    <property type="project" value="UniProtKB-KW"/>
</dbReference>
<comment type="subcellular location">
    <subcellularLocation>
        <location evidence="1">Cytoplasm</location>
        <location evidence="1">Cytoskeleton</location>
    </subcellularLocation>
</comment>
<dbReference type="InterPro" id="IPR001849">
    <property type="entry name" value="PH_domain"/>
</dbReference>
<keyword evidence="4" id="KW-0479">Metal-binding</keyword>
<dbReference type="PANTHER" id="PTHR12673">
    <property type="entry name" value="FACIOGENITAL DYSPLASIA PROTEIN"/>
    <property type="match status" value="1"/>
</dbReference>
<dbReference type="SUPFAM" id="SSF50729">
    <property type="entry name" value="PH domain-like"/>
    <property type="match status" value="1"/>
</dbReference>
<dbReference type="SMART" id="SM00233">
    <property type="entry name" value="PH"/>
    <property type="match status" value="1"/>
</dbReference>
<dbReference type="PANTHER" id="PTHR12673:SF241">
    <property type="entry name" value="DH DOMAIN-CONTAINING PROTEIN"/>
    <property type="match status" value="1"/>
</dbReference>
<dbReference type="SMART" id="SM00325">
    <property type="entry name" value="RhoGEF"/>
    <property type="match status" value="1"/>
</dbReference>
<evidence type="ECO:0000256" key="7">
    <source>
        <dbReference type="ARBA" id="ARBA00023212"/>
    </source>
</evidence>
<dbReference type="Pfam" id="PF22697">
    <property type="entry name" value="SOS1_NGEF_PH"/>
    <property type="match status" value="1"/>
</dbReference>
<evidence type="ECO:0000256" key="2">
    <source>
        <dbReference type="ARBA" id="ARBA00022490"/>
    </source>
</evidence>
<dbReference type="InterPro" id="IPR000306">
    <property type="entry name" value="Znf_FYVE"/>
</dbReference>
<dbReference type="GO" id="GO:0005737">
    <property type="term" value="C:cytoplasm"/>
    <property type="evidence" value="ECO:0007669"/>
    <property type="project" value="TreeGrafter"/>
</dbReference>
<proteinExistence type="predicted"/>
<dbReference type="Gene3D" id="3.30.40.10">
    <property type="entry name" value="Zinc/RING finger domain, C3HC4 (zinc finger)"/>
    <property type="match status" value="1"/>
</dbReference>
<dbReference type="InterPro" id="IPR035899">
    <property type="entry name" value="DBL_dom_sf"/>
</dbReference>
<evidence type="ECO:0000256" key="9">
    <source>
        <dbReference type="SAM" id="MobiDB-lite"/>
    </source>
</evidence>
<dbReference type="CDD" id="cd00160">
    <property type="entry name" value="RhoGEF"/>
    <property type="match status" value="1"/>
</dbReference>
<dbReference type="Pfam" id="PF01363">
    <property type="entry name" value="FYVE"/>
    <property type="match status" value="1"/>
</dbReference>
<feature type="region of interest" description="Disordered" evidence="9">
    <location>
        <begin position="203"/>
        <end position="228"/>
    </location>
</feature>
<protein>
    <submittedName>
        <fullName evidence="13">Uncharacterized protein</fullName>
    </submittedName>
</protein>
<keyword evidence="14" id="KW-1185">Reference proteome</keyword>
<evidence type="ECO:0000256" key="3">
    <source>
        <dbReference type="ARBA" id="ARBA00022658"/>
    </source>
</evidence>
<feature type="domain" description="FYVE-type" evidence="12">
    <location>
        <begin position="895"/>
        <end position="955"/>
    </location>
</feature>
<evidence type="ECO:0000256" key="5">
    <source>
        <dbReference type="ARBA" id="ARBA00022771"/>
    </source>
</evidence>
<feature type="region of interest" description="Disordered" evidence="9">
    <location>
        <begin position="281"/>
        <end position="310"/>
    </location>
</feature>
<dbReference type="Ensembl" id="ENSEBUT00000007609.1">
    <property type="protein sequence ID" value="ENSEBUP00000007137.1"/>
    <property type="gene ID" value="ENSEBUG00000004680.1"/>
</dbReference>
<dbReference type="CDD" id="cd13388">
    <property type="entry name" value="PH1_FGD1-4_like"/>
    <property type="match status" value="1"/>
</dbReference>
<keyword evidence="7" id="KW-0206">Cytoskeleton</keyword>
<feature type="domain" description="DH" evidence="11">
    <location>
        <begin position="546"/>
        <end position="734"/>
    </location>
</feature>